<proteinExistence type="predicted"/>
<keyword evidence="2" id="KW-1185">Reference proteome</keyword>
<dbReference type="HOGENOM" id="CLU_2773553_0_0_11"/>
<reference evidence="1 2" key="1">
    <citation type="journal article" date="2011" name="Stand. Genomic Sci.">
        <title>High quality draft genome sequence of Segniliparus rugosus CDC 945(T)= (ATCC BAA-974(T)).</title>
        <authorList>
            <person name="Earl A.M."/>
            <person name="Desjardins C.A."/>
            <person name="Fitzgerald M.G."/>
            <person name="Arachchi H.M."/>
            <person name="Zeng Q."/>
            <person name="Mehta T."/>
            <person name="Griggs A."/>
            <person name="Birren B.W."/>
            <person name="Toney N.C."/>
            <person name="Carr J."/>
            <person name="Posey J."/>
            <person name="Butler W.R."/>
        </authorList>
    </citation>
    <scope>NUCLEOTIDE SEQUENCE [LARGE SCALE GENOMIC DNA]</scope>
    <source>
        <strain evidence="2">ATCC BAA-974 / DSM 45345 / CCUG 50838 / CIP 108380 / JCM 13579 / CDC 945</strain>
    </source>
</reference>
<dbReference type="OrthoDB" id="9798454at2"/>
<gene>
    <name evidence="1" type="ORF">HMPREF9336_00878</name>
</gene>
<dbReference type="EMBL" id="ACZI02000003">
    <property type="protein sequence ID" value="EFV14266.1"/>
    <property type="molecule type" value="Genomic_DNA"/>
</dbReference>
<dbReference type="AlphaFoldDB" id="E5XN08"/>
<dbReference type="STRING" id="679197.HMPREF9336_00878"/>
<dbReference type="Proteomes" id="UP000004816">
    <property type="component" value="Unassembled WGS sequence"/>
</dbReference>
<protein>
    <submittedName>
        <fullName evidence="1">Uncharacterized protein</fullName>
    </submittedName>
</protein>
<accession>E5XN08</accession>
<comment type="caution">
    <text evidence="1">The sequence shown here is derived from an EMBL/GenBank/DDBJ whole genome shotgun (WGS) entry which is preliminary data.</text>
</comment>
<name>E5XN08_SEGRC</name>
<evidence type="ECO:0000313" key="1">
    <source>
        <dbReference type="EMBL" id="EFV14266.1"/>
    </source>
</evidence>
<evidence type="ECO:0000313" key="2">
    <source>
        <dbReference type="Proteomes" id="UP000004816"/>
    </source>
</evidence>
<sequence length="69" mass="7681">MSEEIAGAKGHLFKNKMTICKASLLQRDKRPGKNDLWWFGNSSIKIVFKGIFGKADVKSLNRINDASVA</sequence>
<dbReference type="RefSeq" id="WP_007468206.1">
    <property type="nucleotide sequence ID" value="NZ_KI391954.1"/>
</dbReference>
<organism evidence="1 2">
    <name type="scientific">Segniliparus rugosus (strain ATCC BAA-974 / DSM 45345 / CCUG 50838 / CIP 108380 / JCM 13579 / CDC 945)</name>
    <dbReference type="NCBI Taxonomy" id="679197"/>
    <lineage>
        <taxon>Bacteria</taxon>
        <taxon>Bacillati</taxon>
        <taxon>Actinomycetota</taxon>
        <taxon>Actinomycetes</taxon>
        <taxon>Mycobacteriales</taxon>
        <taxon>Segniliparaceae</taxon>
        <taxon>Segniliparus</taxon>
    </lineage>
</organism>